<dbReference type="OrthoDB" id="9049620at2759"/>
<dbReference type="SUPFAM" id="SSF49599">
    <property type="entry name" value="TRAF domain-like"/>
    <property type="match status" value="1"/>
</dbReference>
<dbReference type="GO" id="GO:0008270">
    <property type="term" value="F:zinc ion binding"/>
    <property type="evidence" value="ECO:0007669"/>
    <property type="project" value="UniProtKB-KW"/>
</dbReference>
<feature type="region of interest" description="Disordered" evidence="4">
    <location>
        <begin position="178"/>
        <end position="252"/>
    </location>
</feature>
<accession>A0A7R8WRA5</accession>
<keyword evidence="3" id="KW-0175">Coiled coil</keyword>
<dbReference type="Gene3D" id="1.20.5.1700">
    <property type="match status" value="1"/>
</dbReference>
<feature type="compositionally biased region" description="Basic residues" evidence="4">
    <location>
        <begin position="210"/>
        <end position="222"/>
    </location>
</feature>
<name>A0A7R8WRA5_9CRUS</name>
<dbReference type="PROSITE" id="PS50089">
    <property type="entry name" value="ZF_RING_2"/>
    <property type="match status" value="1"/>
</dbReference>
<reference evidence="5" key="1">
    <citation type="submission" date="2020-11" db="EMBL/GenBank/DDBJ databases">
        <authorList>
            <person name="Tran Van P."/>
        </authorList>
    </citation>
    <scope>NUCLEOTIDE SEQUENCE</scope>
</reference>
<evidence type="ECO:0000256" key="3">
    <source>
        <dbReference type="SAM" id="Coils"/>
    </source>
</evidence>
<sequence length="415" mass="45717">MGYRLKRFQEVPPPEFVCGICNFVLCNPKEVSCPEKHLFCLSCITDYGAQKEPNRCPACFQPFREIKEPASYFVTQYNRLLLDCAFSDLGCRETTNINSIEWHEEHCAYNPETVVRCTKGPGCWVKRCDLETHDCVTQLVEELQELRTEVEELRTTNQHQGMEIQGLKSAVRSLQKAIQSQAAAAGEPEPPSRDLSPVSVRSNADSSAGRGKKRGGGAKRGGRGGAQGGGGGSAFPMPPPMTQPPPPPSQMPVVSYAQALRRGQMLKGTVMAHYYHRGFPFVPNQLADAFRKKIFAQSSSTDPQHRNAINQMASDLITTLYQTGPRPQQYDGVGASSARLSLLIKASLLVSQSYNVRWLPGGGPKYQTVLIFAFENQEQSKSPVTNIPFPGFILINKNCDDPVIRPALAQIQGAQ</sequence>
<dbReference type="EMBL" id="OB666999">
    <property type="protein sequence ID" value="CAD7233805.1"/>
    <property type="molecule type" value="Genomic_DNA"/>
</dbReference>
<dbReference type="InterPro" id="IPR013083">
    <property type="entry name" value="Znf_RING/FYVE/PHD"/>
</dbReference>
<gene>
    <name evidence="5" type="ORF">CTOB1V02_LOCUS11624</name>
</gene>
<keyword evidence="2" id="KW-0862">Zinc</keyword>
<organism evidence="5">
    <name type="scientific">Cyprideis torosa</name>
    <dbReference type="NCBI Taxonomy" id="163714"/>
    <lineage>
        <taxon>Eukaryota</taxon>
        <taxon>Metazoa</taxon>
        <taxon>Ecdysozoa</taxon>
        <taxon>Arthropoda</taxon>
        <taxon>Crustacea</taxon>
        <taxon>Oligostraca</taxon>
        <taxon>Ostracoda</taxon>
        <taxon>Podocopa</taxon>
        <taxon>Podocopida</taxon>
        <taxon>Cytherocopina</taxon>
        <taxon>Cytheroidea</taxon>
        <taxon>Cytherideidae</taxon>
        <taxon>Cyprideis</taxon>
    </lineage>
</organism>
<protein>
    <submittedName>
        <fullName evidence="5">Uncharacterized protein</fullName>
    </submittedName>
</protein>
<evidence type="ECO:0000256" key="1">
    <source>
        <dbReference type="ARBA" id="ARBA00022771"/>
    </source>
</evidence>
<dbReference type="InterPro" id="IPR001841">
    <property type="entry name" value="Znf_RING"/>
</dbReference>
<dbReference type="SUPFAM" id="SSF57850">
    <property type="entry name" value="RING/U-box"/>
    <property type="match status" value="1"/>
</dbReference>
<evidence type="ECO:0000313" key="5">
    <source>
        <dbReference type="EMBL" id="CAD7233805.1"/>
    </source>
</evidence>
<feature type="compositionally biased region" description="Pro residues" evidence="4">
    <location>
        <begin position="236"/>
        <end position="250"/>
    </location>
</feature>
<evidence type="ECO:0000256" key="2">
    <source>
        <dbReference type="ARBA" id="ARBA00022833"/>
    </source>
</evidence>
<feature type="compositionally biased region" description="Gly residues" evidence="4">
    <location>
        <begin position="223"/>
        <end position="233"/>
    </location>
</feature>
<keyword evidence="1" id="KW-0863">Zinc-finger</keyword>
<dbReference type="Gene3D" id="3.30.40.10">
    <property type="entry name" value="Zinc/RING finger domain, C3HC4 (zinc finger)"/>
    <property type="match status" value="2"/>
</dbReference>
<evidence type="ECO:0000256" key="4">
    <source>
        <dbReference type="SAM" id="MobiDB-lite"/>
    </source>
</evidence>
<dbReference type="AlphaFoldDB" id="A0A7R8WRA5"/>
<keyword evidence="1" id="KW-0479">Metal-binding</keyword>
<feature type="coiled-coil region" evidence="3">
    <location>
        <begin position="136"/>
        <end position="163"/>
    </location>
</feature>
<proteinExistence type="predicted"/>